<dbReference type="Gene3D" id="3.30.750.24">
    <property type="entry name" value="STAS domain"/>
    <property type="match status" value="1"/>
</dbReference>
<dbReference type="Proteomes" id="UP001229651">
    <property type="component" value="Unassembled WGS sequence"/>
</dbReference>
<dbReference type="SUPFAM" id="SSF52091">
    <property type="entry name" value="SpoIIaa-like"/>
    <property type="match status" value="1"/>
</dbReference>
<evidence type="ECO:0000313" key="5">
    <source>
        <dbReference type="Proteomes" id="UP001229651"/>
    </source>
</evidence>
<evidence type="ECO:0000259" key="3">
    <source>
        <dbReference type="PROSITE" id="PS50801"/>
    </source>
</evidence>
<keyword evidence="5" id="KW-1185">Reference proteome</keyword>
<dbReference type="PANTHER" id="PTHR33495:SF2">
    <property type="entry name" value="ANTI-SIGMA FACTOR ANTAGONIST TM_1081-RELATED"/>
    <property type="match status" value="1"/>
</dbReference>
<dbReference type="Pfam" id="PF01740">
    <property type="entry name" value="STAS"/>
    <property type="match status" value="1"/>
</dbReference>
<accession>A0ABU0F7Y5</accession>
<gene>
    <name evidence="4" type="ORF">FB470_007131</name>
</gene>
<name>A0ABU0F7Y5_9PSEU</name>
<feature type="domain" description="STAS" evidence="3">
    <location>
        <begin position="4"/>
        <end position="110"/>
    </location>
</feature>
<dbReference type="InterPro" id="IPR002645">
    <property type="entry name" value="STAS_dom"/>
</dbReference>
<reference evidence="4 5" key="1">
    <citation type="submission" date="2023-07" db="EMBL/GenBank/DDBJ databases">
        <title>Sequencing the genomes of 1000 actinobacteria strains.</title>
        <authorList>
            <person name="Klenk H.-P."/>
        </authorList>
    </citation>
    <scope>NUCLEOTIDE SEQUENCE [LARGE SCALE GENOMIC DNA]</scope>
    <source>
        <strain evidence="4 5">DSM 45805</strain>
    </source>
</reference>
<dbReference type="CDD" id="cd07043">
    <property type="entry name" value="STAS_anti-anti-sigma_factors"/>
    <property type="match status" value="1"/>
</dbReference>
<proteinExistence type="inferred from homology"/>
<protein>
    <recommendedName>
        <fullName evidence="2">Anti-sigma factor antagonist</fullName>
    </recommendedName>
</protein>
<comment type="caution">
    <text evidence="4">The sequence shown here is derived from an EMBL/GenBank/DDBJ whole genome shotgun (WGS) entry which is preliminary data.</text>
</comment>
<evidence type="ECO:0000256" key="1">
    <source>
        <dbReference type="ARBA" id="ARBA00009013"/>
    </source>
</evidence>
<evidence type="ECO:0000256" key="2">
    <source>
        <dbReference type="RuleBase" id="RU003749"/>
    </source>
</evidence>
<dbReference type="PROSITE" id="PS50801">
    <property type="entry name" value="STAS"/>
    <property type="match status" value="1"/>
</dbReference>
<dbReference type="RefSeq" id="WP_306998911.1">
    <property type="nucleotide sequence ID" value="NZ_JAUSUT010000001.1"/>
</dbReference>
<dbReference type="EMBL" id="JAUSUT010000001">
    <property type="protein sequence ID" value="MDQ0383137.1"/>
    <property type="molecule type" value="Genomic_DNA"/>
</dbReference>
<organism evidence="4 5">
    <name type="scientific">Amycolatopsis thermophila</name>
    <dbReference type="NCBI Taxonomy" id="206084"/>
    <lineage>
        <taxon>Bacteria</taxon>
        <taxon>Bacillati</taxon>
        <taxon>Actinomycetota</taxon>
        <taxon>Actinomycetes</taxon>
        <taxon>Pseudonocardiales</taxon>
        <taxon>Pseudonocardiaceae</taxon>
        <taxon>Amycolatopsis</taxon>
    </lineage>
</organism>
<dbReference type="NCBIfam" id="TIGR00377">
    <property type="entry name" value="ant_ant_sig"/>
    <property type="match status" value="1"/>
</dbReference>
<dbReference type="InterPro" id="IPR003658">
    <property type="entry name" value="Anti-sigma_ant"/>
</dbReference>
<sequence length="110" mass="11447">MTNLKVEWAYRPDALVVTVTGELDAGTVVHLRDGLVAARAGAPVPPSAVVLDLSRLEFLDSGGLALLLEVHQECAAAGQALTVVGATRPVLRPLELTGLDQVFTVVPAVP</sequence>
<comment type="similarity">
    <text evidence="1 2">Belongs to the anti-sigma-factor antagonist family.</text>
</comment>
<dbReference type="PANTHER" id="PTHR33495">
    <property type="entry name" value="ANTI-SIGMA FACTOR ANTAGONIST TM_1081-RELATED-RELATED"/>
    <property type="match status" value="1"/>
</dbReference>
<dbReference type="InterPro" id="IPR036513">
    <property type="entry name" value="STAS_dom_sf"/>
</dbReference>
<evidence type="ECO:0000313" key="4">
    <source>
        <dbReference type="EMBL" id="MDQ0383137.1"/>
    </source>
</evidence>